<comment type="caution">
    <text evidence="6">The sequence shown here is derived from an EMBL/GenBank/DDBJ whole genome shotgun (WGS) entry which is preliminary data.</text>
</comment>
<dbReference type="EMBL" id="LAZR01060847">
    <property type="protein sequence ID" value="KKK64821.1"/>
    <property type="molecule type" value="Genomic_DNA"/>
</dbReference>
<protein>
    <recommendedName>
        <fullName evidence="5">UvrD-like helicase C-terminal domain-containing protein</fullName>
    </recommendedName>
</protein>
<dbReference type="PANTHER" id="PTHR11070">
    <property type="entry name" value="UVRD / RECB / PCRA DNA HELICASE FAMILY MEMBER"/>
    <property type="match status" value="1"/>
</dbReference>
<dbReference type="GO" id="GO:0016787">
    <property type="term" value="F:hydrolase activity"/>
    <property type="evidence" value="ECO:0007669"/>
    <property type="project" value="UniProtKB-KW"/>
</dbReference>
<evidence type="ECO:0000313" key="6">
    <source>
        <dbReference type="EMBL" id="KKK64821.1"/>
    </source>
</evidence>
<evidence type="ECO:0000256" key="1">
    <source>
        <dbReference type="ARBA" id="ARBA00022741"/>
    </source>
</evidence>
<dbReference type="SUPFAM" id="SSF52540">
    <property type="entry name" value="P-loop containing nucleoside triphosphate hydrolases"/>
    <property type="match status" value="1"/>
</dbReference>
<dbReference type="GO" id="GO:0003677">
    <property type="term" value="F:DNA binding"/>
    <property type="evidence" value="ECO:0007669"/>
    <property type="project" value="InterPro"/>
</dbReference>
<sequence>LAQLIYEYRIFMEGEGVLEGSLDEILLSLRTGGIPALPVKFMDESLRYLTLTELTERIINLFSLDTQPSQTPYILGFQDLILDYCRGGSADINSFLNWWDENGEDKALTVSEDQDAIKIMTIHKAKGLEFRGVIIPYCNWPFDHRSPNPEILWCSSTQEPFNKLSLLPLRYSSSLAETIFAEDYREENFRVYMDHLNLLYVAFTRAKESLFVFAPEGKEQKENKFTDVSSLIKRILKNPDIVANGKWDDSESVWSLGELTDRPDDREQGEQILLNSISSHEFSGKLRLMYRGLDFFDTGAQQRVNYGNLMHEIFSRIRSAEDIDRTLNSALRDGIIDHTEAARIRPDIASKIDMEKVRGWFDGSWKVIT</sequence>
<dbReference type="GO" id="GO:0005524">
    <property type="term" value="F:ATP binding"/>
    <property type="evidence" value="ECO:0007669"/>
    <property type="project" value="UniProtKB-KW"/>
</dbReference>
<gene>
    <name evidence="6" type="ORF">LCGC14_2980340</name>
</gene>
<feature type="non-terminal residue" evidence="6">
    <location>
        <position position="1"/>
    </location>
</feature>
<dbReference type="InterPro" id="IPR000212">
    <property type="entry name" value="DNA_helicase_UvrD/REP"/>
</dbReference>
<keyword evidence="1" id="KW-0547">Nucleotide-binding</keyword>
<dbReference type="Pfam" id="PF13361">
    <property type="entry name" value="UvrD_C"/>
    <property type="match status" value="1"/>
</dbReference>
<dbReference type="InterPro" id="IPR027417">
    <property type="entry name" value="P-loop_NTPase"/>
</dbReference>
<organism evidence="6">
    <name type="scientific">marine sediment metagenome</name>
    <dbReference type="NCBI Taxonomy" id="412755"/>
    <lineage>
        <taxon>unclassified sequences</taxon>
        <taxon>metagenomes</taxon>
        <taxon>ecological metagenomes</taxon>
    </lineage>
</organism>
<keyword evidence="2" id="KW-0378">Hydrolase</keyword>
<keyword evidence="3" id="KW-0347">Helicase</keyword>
<reference evidence="6" key="1">
    <citation type="journal article" date="2015" name="Nature">
        <title>Complex archaea that bridge the gap between prokaryotes and eukaryotes.</title>
        <authorList>
            <person name="Spang A."/>
            <person name="Saw J.H."/>
            <person name="Jorgensen S.L."/>
            <person name="Zaremba-Niedzwiedzka K."/>
            <person name="Martijn J."/>
            <person name="Lind A.E."/>
            <person name="van Eijk R."/>
            <person name="Schleper C."/>
            <person name="Guy L."/>
            <person name="Ettema T.J."/>
        </authorList>
    </citation>
    <scope>NUCLEOTIDE SEQUENCE</scope>
</reference>
<feature type="domain" description="UvrD-like helicase C-terminal" evidence="5">
    <location>
        <begin position="108"/>
        <end position="212"/>
    </location>
</feature>
<evidence type="ECO:0000259" key="5">
    <source>
        <dbReference type="Pfam" id="PF13361"/>
    </source>
</evidence>
<dbReference type="Gene3D" id="3.40.50.300">
    <property type="entry name" value="P-loop containing nucleotide triphosphate hydrolases"/>
    <property type="match status" value="1"/>
</dbReference>
<dbReference type="InterPro" id="IPR014017">
    <property type="entry name" value="DNA_helicase_UvrD-like_C"/>
</dbReference>
<proteinExistence type="predicted"/>
<evidence type="ECO:0000256" key="4">
    <source>
        <dbReference type="ARBA" id="ARBA00022840"/>
    </source>
</evidence>
<name>A0A0F8ZXZ4_9ZZZZ</name>
<evidence type="ECO:0000256" key="2">
    <source>
        <dbReference type="ARBA" id="ARBA00022801"/>
    </source>
</evidence>
<dbReference type="GO" id="GO:0000725">
    <property type="term" value="P:recombinational repair"/>
    <property type="evidence" value="ECO:0007669"/>
    <property type="project" value="TreeGrafter"/>
</dbReference>
<feature type="non-terminal residue" evidence="6">
    <location>
        <position position="369"/>
    </location>
</feature>
<evidence type="ECO:0000256" key="3">
    <source>
        <dbReference type="ARBA" id="ARBA00022806"/>
    </source>
</evidence>
<keyword evidence="4" id="KW-0067">ATP-binding</keyword>
<dbReference type="GO" id="GO:0005829">
    <property type="term" value="C:cytosol"/>
    <property type="evidence" value="ECO:0007669"/>
    <property type="project" value="TreeGrafter"/>
</dbReference>
<dbReference type="PANTHER" id="PTHR11070:SF67">
    <property type="entry name" value="DNA 3'-5' HELICASE"/>
    <property type="match status" value="1"/>
</dbReference>
<dbReference type="GO" id="GO:0043138">
    <property type="term" value="F:3'-5' DNA helicase activity"/>
    <property type="evidence" value="ECO:0007669"/>
    <property type="project" value="TreeGrafter"/>
</dbReference>
<accession>A0A0F8ZXZ4</accession>
<dbReference type="AlphaFoldDB" id="A0A0F8ZXZ4"/>